<dbReference type="Gene3D" id="2.30.30.110">
    <property type="match status" value="1"/>
</dbReference>
<sequence>MKNFDVCNQEKKEIEQVSPFEFEFNEREIWWCSIGLNIGNEEDGKNTFHERPVLILKKFNKHMTWILPTTSNEKQNIFYHQLFYMHQRFSVILSQLRLISSKRLRRRMVKITERDFISIQNKVILLIKKAEPSM</sequence>
<dbReference type="AlphaFoldDB" id="A0A1F7WBE6"/>
<dbReference type="EMBL" id="MGFD01000004">
    <property type="protein sequence ID" value="OGL99708.1"/>
    <property type="molecule type" value="Genomic_DNA"/>
</dbReference>
<evidence type="ECO:0008006" key="3">
    <source>
        <dbReference type="Google" id="ProtNLM"/>
    </source>
</evidence>
<comment type="caution">
    <text evidence="1">The sequence shown here is derived from an EMBL/GenBank/DDBJ whole genome shotgun (WGS) entry which is preliminary data.</text>
</comment>
<dbReference type="STRING" id="1802421.A2318_03145"/>
<dbReference type="GO" id="GO:0003677">
    <property type="term" value="F:DNA binding"/>
    <property type="evidence" value="ECO:0007669"/>
    <property type="project" value="InterPro"/>
</dbReference>
<evidence type="ECO:0000313" key="2">
    <source>
        <dbReference type="Proteomes" id="UP000177331"/>
    </source>
</evidence>
<dbReference type="Proteomes" id="UP000177331">
    <property type="component" value="Unassembled WGS sequence"/>
</dbReference>
<accession>A0A1F7WBE6</accession>
<dbReference type="SUPFAM" id="SSF50118">
    <property type="entry name" value="Cell growth inhibitor/plasmid maintenance toxic component"/>
    <property type="match status" value="1"/>
</dbReference>
<protein>
    <recommendedName>
        <fullName evidence="3">Growth inhibitor PemK</fullName>
    </recommendedName>
</protein>
<dbReference type="Pfam" id="PF02452">
    <property type="entry name" value="PemK_toxin"/>
    <property type="match status" value="1"/>
</dbReference>
<dbReference type="InterPro" id="IPR011067">
    <property type="entry name" value="Plasmid_toxin/cell-grow_inhib"/>
</dbReference>
<name>A0A1F7WBE6_9BACT</name>
<dbReference type="InterPro" id="IPR003477">
    <property type="entry name" value="PemK-like"/>
</dbReference>
<reference evidence="1 2" key="1">
    <citation type="journal article" date="2016" name="Nat. Commun.">
        <title>Thousands of microbial genomes shed light on interconnected biogeochemical processes in an aquifer system.</title>
        <authorList>
            <person name="Anantharaman K."/>
            <person name="Brown C.T."/>
            <person name="Hug L.A."/>
            <person name="Sharon I."/>
            <person name="Castelle C.J."/>
            <person name="Probst A.J."/>
            <person name="Thomas B.C."/>
            <person name="Singh A."/>
            <person name="Wilkins M.J."/>
            <person name="Karaoz U."/>
            <person name="Brodie E.L."/>
            <person name="Williams K.H."/>
            <person name="Hubbard S.S."/>
            <person name="Banfield J.F."/>
        </authorList>
    </citation>
    <scope>NUCLEOTIDE SEQUENCE [LARGE SCALE GENOMIC DNA]</scope>
</reference>
<proteinExistence type="predicted"/>
<evidence type="ECO:0000313" key="1">
    <source>
        <dbReference type="EMBL" id="OGL99708.1"/>
    </source>
</evidence>
<gene>
    <name evidence="1" type="ORF">A2318_03145</name>
</gene>
<organism evidence="1 2">
    <name type="scientific">Candidatus Uhrbacteria bacterium RIFOXYB2_FULL_45_11</name>
    <dbReference type="NCBI Taxonomy" id="1802421"/>
    <lineage>
        <taxon>Bacteria</taxon>
        <taxon>Candidatus Uhriibacteriota</taxon>
    </lineage>
</organism>